<reference evidence="7" key="1">
    <citation type="journal article" date="2019" name="Int. J. Syst. Evol. Microbiol.">
        <title>The Global Catalogue of Microorganisms (GCM) 10K type strain sequencing project: providing services to taxonomists for standard genome sequencing and annotation.</title>
        <authorList>
            <consortium name="The Broad Institute Genomics Platform"/>
            <consortium name="The Broad Institute Genome Sequencing Center for Infectious Disease"/>
            <person name="Wu L."/>
            <person name="Ma J."/>
        </authorList>
    </citation>
    <scope>NUCLEOTIDE SEQUENCE [LARGE SCALE GENOMIC DNA]</scope>
    <source>
        <strain evidence="7">NBRC 113072</strain>
    </source>
</reference>
<dbReference type="PANTHER" id="PTHR43335">
    <property type="entry name" value="ABC TRANSPORTER, ATP-BINDING PROTEIN"/>
    <property type="match status" value="1"/>
</dbReference>
<evidence type="ECO:0000259" key="5">
    <source>
        <dbReference type="PROSITE" id="PS50893"/>
    </source>
</evidence>
<dbReference type="PANTHER" id="PTHR43335:SF4">
    <property type="entry name" value="ABC TRANSPORTER, ATP-BINDING PROTEIN"/>
    <property type="match status" value="1"/>
</dbReference>
<comment type="caution">
    <text evidence="6">The sequence shown here is derived from an EMBL/GenBank/DDBJ whole genome shotgun (WGS) entry which is preliminary data.</text>
</comment>
<dbReference type="PROSITE" id="PS50893">
    <property type="entry name" value="ABC_TRANSPORTER_2"/>
    <property type="match status" value="1"/>
</dbReference>
<evidence type="ECO:0000256" key="4">
    <source>
        <dbReference type="ARBA" id="ARBA00022840"/>
    </source>
</evidence>
<dbReference type="Gene3D" id="3.40.50.300">
    <property type="entry name" value="P-loop containing nucleotide triphosphate hydrolases"/>
    <property type="match status" value="1"/>
</dbReference>
<keyword evidence="4" id="KW-0067">ATP-binding</keyword>
<dbReference type="PROSITE" id="PS00211">
    <property type="entry name" value="ABC_TRANSPORTER_1"/>
    <property type="match status" value="1"/>
</dbReference>
<protein>
    <submittedName>
        <fullName evidence="6">ABC transporter</fullName>
    </submittedName>
</protein>
<evidence type="ECO:0000313" key="7">
    <source>
        <dbReference type="Proteomes" id="UP001157126"/>
    </source>
</evidence>
<dbReference type="RefSeq" id="WP_284305619.1">
    <property type="nucleotide sequence ID" value="NZ_BSUO01000001.1"/>
</dbReference>
<dbReference type="InterPro" id="IPR003593">
    <property type="entry name" value="AAA+_ATPase"/>
</dbReference>
<keyword evidence="2" id="KW-0813">Transport</keyword>
<organism evidence="6 7">
    <name type="scientific">Mobilicoccus caccae</name>
    <dbReference type="NCBI Taxonomy" id="1859295"/>
    <lineage>
        <taxon>Bacteria</taxon>
        <taxon>Bacillati</taxon>
        <taxon>Actinomycetota</taxon>
        <taxon>Actinomycetes</taxon>
        <taxon>Micrococcales</taxon>
        <taxon>Dermatophilaceae</taxon>
        <taxon>Mobilicoccus</taxon>
    </lineage>
</organism>
<gene>
    <name evidence="6" type="ORF">GCM10025883_42140</name>
</gene>
<evidence type="ECO:0000256" key="1">
    <source>
        <dbReference type="ARBA" id="ARBA00005417"/>
    </source>
</evidence>
<dbReference type="Proteomes" id="UP001157126">
    <property type="component" value="Unassembled WGS sequence"/>
</dbReference>
<proteinExistence type="inferred from homology"/>
<dbReference type="InterPro" id="IPR017871">
    <property type="entry name" value="ABC_transporter-like_CS"/>
</dbReference>
<keyword evidence="3" id="KW-0547">Nucleotide-binding</keyword>
<dbReference type="Pfam" id="PF00005">
    <property type="entry name" value="ABC_tran"/>
    <property type="match status" value="1"/>
</dbReference>
<dbReference type="InterPro" id="IPR003439">
    <property type="entry name" value="ABC_transporter-like_ATP-bd"/>
</dbReference>
<evidence type="ECO:0000313" key="6">
    <source>
        <dbReference type="EMBL" id="GMA42169.1"/>
    </source>
</evidence>
<accession>A0ABQ6IXD7</accession>
<evidence type="ECO:0000256" key="2">
    <source>
        <dbReference type="ARBA" id="ARBA00022448"/>
    </source>
</evidence>
<dbReference type="InterPro" id="IPR027417">
    <property type="entry name" value="P-loop_NTPase"/>
</dbReference>
<feature type="domain" description="ABC transporter" evidence="5">
    <location>
        <begin position="2"/>
        <end position="227"/>
    </location>
</feature>
<dbReference type="SUPFAM" id="SSF52540">
    <property type="entry name" value="P-loop containing nucleoside triphosphate hydrolases"/>
    <property type="match status" value="1"/>
</dbReference>
<comment type="similarity">
    <text evidence="1">Belongs to the ABC transporter superfamily.</text>
</comment>
<dbReference type="SMART" id="SM00382">
    <property type="entry name" value="AAA"/>
    <property type="match status" value="1"/>
</dbReference>
<evidence type="ECO:0000256" key="3">
    <source>
        <dbReference type="ARBA" id="ARBA00022741"/>
    </source>
</evidence>
<sequence length="290" mass="30307">MIELTGLTKTFGHHRAVDDLTFTAPSGRVTGFLGPNGAGKSTALRMVCGLARPDAGSSTIDGVRFTDIPRPGRVVGVMLDAAAQHPGRTGDEVLRLAAMTVGVPASTVEPMLARVGLTGAGRKRVGQYSLGMRQRLGIAAALIGDPQVLILDEPANGLDPQGIHWMRGLLEDFAEAGGTVLLSSHLLTEVQAIADRIVVLHRGRLVMEGDADSLRGEAERQTVEATDTAALVAALDQAGVTHSGARDGLLVDAPAQTIGELAVAHRLVLTRLEPSGGDLESRFLELTRAA</sequence>
<dbReference type="EMBL" id="BSUO01000001">
    <property type="protein sequence ID" value="GMA42169.1"/>
    <property type="molecule type" value="Genomic_DNA"/>
</dbReference>
<name>A0ABQ6IXD7_9MICO</name>
<keyword evidence="7" id="KW-1185">Reference proteome</keyword>